<dbReference type="Gene3D" id="1.10.287.130">
    <property type="match status" value="1"/>
</dbReference>
<dbReference type="Pfam" id="PF00512">
    <property type="entry name" value="HisKA"/>
    <property type="match status" value="1"/>
</dbReference>
<dbReference type="GO" id="GO:0000155">
    <property type="term" value="F:phosphorelay sensor kinase activity"/>
    <property type="evidence" value="ECO:0007669"/>
    <property type="project" value="InterPro"/>
</dbReference>
<dbReference type="AlphaFoldDB" id="F2JG98"/>
<feature type="domain" description="HAMP" evidence="15">
    <location>
        <begin position="301"/>
        <end position="353"/>
    </location>
</feature>
<keyword evidence="8 16" id="KW-0418">Kinase</keyword>
<keyword evidence="17" id="KW-1185">Reference proteome</keyword>
<proteinExistence type="predicted"/>
<evidence type="ECO:0000256" key="9">
    <source>
        <dbReference type="ARBA" id="ARBA00022840"/>
    </source>
</evidence>
<evidence type="ECO:0000313" key="17">
    <source>
        <dbReference type="Proteomes" id="UP000008467"/>
    </source>
</evidence>
<dbReference type="FunFam" id="3.30.565.10:FF:000013">
    <property type="entry name" value="Two-component sensor histidine kinase"/>
    <property type="match status" value="1"/>
</dbReference>
<dbReference type="InterPro" id="IPR003594">
    <property type="entry name" value="HATPase_dom"/>
</dbReference>
<keyword evidence="6 13" id="KW-0812">Transmembrane</keyword>
<dbReference type="GO" id="GO:0005524">
    <property type="term" value="F:ATP binding"/>
    <property type="evidence" value="ECO:0007669"/>
    <property type="project" value="UniProtKB-KW"/>
</dbReference>
<evidence type="ECO:0000256" key="3">
    <source>
        <dbReference type="ARBA" id="ARBA00012438"/>
    </source>
</evidence>
<dbReference type="EC" id="2.7.13.3" evidence="3"/>
<dbReference type="CDD" id="cd00082">
    <property type="entry name" value="HisKA"/>
    <property type="match status" value="1"/>
</dbReference>
<feature type="transmembrane region" description="Helical" evidence="13">
    <location>
        <begin position="36"/>
        <end position="62"/>
    </location>
</feature>
<protein>
    <recommendedName>
        <fullName evidence="3">histidine kinase</fullName>
        <ecNumber evidence="3">2.7.13.3</ecNumber>
    </recommendedName>
</protein>
<dbReference type="KEGG" id="cle:Clole_0031"/>
<comment type="subcellular location">
    <subcellularLocation>
        <location evidence="2">Membrane</location>
        <topology evidence="2">Multi-pass membrane protein</topology>
    </subcellularLocation>
</comment>
<keyword evidence="4" id="KW-0597">Phosphoprotein</keyword>
<gene>
    <name evidence="16" type="ordered locus">Clole_0031</name>
</gene>
<reference evidence="16 17" key="1">
    <citation type="journal article" date="2011" name="J. Bacteriol.">
        <title>Complete genome sequence of the cellulose-degrading bacterium Cellulosilyticum lentocellum.</title>
        <authorList>
            <consortium name="US DOE Joint Genome Institute"/>
            <person name="Miller D.A."/>
            <person name="Suen G."/>
            <person name="Bruce D."/>
            <person name="Copeland A."/>
            <person name="Cheng J.F."/>
            <person name="Detter C."/>
            <person name="Goodwin L.A."/>
            <person name="Han C.S."/>
            <person name="Hauser L.J."/>
            <person name="Land M.L."/>
            <person name="Lapidus A."/>
            <person name="Lucas S."/>
            <person name="Meincke L."/>
            <person name="Pitluck S."/>
            <person name="Tapia R."/>
            <person name="Teshima H."/>
            <person name="Woyke T."/>
            <person name="Fox B.G."/>
            <person name="Angert E.R."/>
            <person name="Currie C.R."/>
        </authorList>
    </citation>
    <scope>NUCLEOTIDE SEQUENCE [LARGE SCALE GENOMIC DNA]</scope>
    <source>
        <strain evidence="17">ATCC 49066 / DSM 5427 / NCIMB 11756 / RHM5</strain>
    </source>
</reference>
<keyword evidence="11" id="KW-0902">Two-component regulatory system</keyword>
<evidence type="ECO:0000256" key="11">
    <source>
        <dbReference type="ARBA" id="ARBA00023012"/>
    </source>
</evidence>
<evidence type="ECO:0000256" key="8">
    <source>
        <dbReference type="ARBA" id="ARBA00022777"/>
    </source>
</evidence>
<keyword evidence="9" id="KW-0067">ATP-binding</keyword>
<accession>F2JG98</accession>
<keyword evidence="5" id="KW-0808">Transferase</keyword>
<comment type="catalytic activity">
    <reaction evidence="1">
        <text>ATP + protein L-histidine = ADP + protein N-phospho-L-histidine.</text>
        <dbReference type="EC" id="2.7.13.3"/>
    </reaction>
</comment>
<evidence type="ECO:0000256" key="6">
    <source>
        <dbReference type="ARBA" id="ARBA00022692"/>
    </source>
</evidence>
<evidence type="ECO:0000313" key="16">
    <source>
        <dbReference type="EMBL" id="ADZ81793.1"/>
    </source>
</evidence>
<evidence type="ECO:0000259" key="15">
    <source>
        <dbReference type="PROSITE" id="PS50885"/>
    </source>
</evidence>
<dbReference type="PANTHER" id="PTHR45528">
    <property type="entry name" value="SENSOR HISTIDINE KINASE CPXA"/>
    <property type="match status" value="1"/>
</dbReference>
<feature type="domain" description="Histidine kinase" evidence="14">
    <location>
        <begin position="368"/>
        <end position="584"/>
    </location>
</feature>
<dbReference type="InterPro" id="IPR003660">
    <property type="entry name" value="HAMP_dom"/>
</dbReference>
<dbReference type="InterPro" id="IPR005467">
    <property type="entry name" value="His_kinase_dom"/>
</dbReference>
<dbReference type="SMART" id="SM00388">
    <property type="entry name" value="HisKA"/>
    <property type="match status" value="1"/>
</dbReference>
<evidence type="ECO:0000256" key="13">
    <source>
        <dbReference type="SAM" id="Phobius"/>
    </source>
</evidence>
<dbReference type="PROSITE" id="PS50885">
    <property type="entry name" value="HAMP"/>
    <property type="match status" value="1"/>
</dbReference>
<keyword evidence="12 13" id="KW-0472">Membrane</keyword>
<dbReference type="eggNOG" id="COG2205">
    <property type="taxonomic scope" value="Bacteria"/>
</dbReference>
<evidence type="ECO:0000256" key="5">
    <source>
        <dbReference type="ARBA" id="ARBA00022679"/>
    </source>
</evidence>
<dbReference type="InterPro" id="IPR036890">
    <property type="entry name" value="HATPase_C_sf"/>
</dbReference>
<evidence type="ECO:0000256" key="10">
    <source>
        <dbReference type="ARBA" id="ARBA00022989"/>
    </source>
</evidence>
<dbReference type="HOGENOM" id="CLU_000445_89_6_9"/>
<dbReference type="FunFam" id="1.10.287.130:FF:000001">
    <property type="entry name" value="Two-component sensor histidine kinase"/>
    <property type="match status" value="1"/>
</dbReference>
<dbReference type="SMART" id="SM00387">
    <property type="entry name" value="HATPase_c"/>
    <property type="match status" value="1"/>
</dbReference>
<keyword evidence="7" id="KW-0547">Nucleotide-binding</keyword>
<evidence type="ECO:0000256" key="2">
    <source>
        <dbReference type="ARBA" id="ARBA00004141"/>
    </source>
</evidence>
<dbReference type="PROSITE" id="PS50109">
    <property type="entry name" value="HIS_KIN"/>
    <property type="match status" value="1"/>
</dbReference>
<evidence type="ECO:0000256" key="12">
    <source>
        <dbReference type="ARBA" id="ARBA00023136"/>
    </source>
</evidence>
<dbReference type="Proteomes" id="UP000008467">
    <property type="component" value="Chromosome"/>
</dbReference>
<organism evidence="16 17">
    <name type="scientific">Cellulosilyticum lentocellum (strain ATCC 49066 / DSM 5427 / NCIMB 11756 / RHM5)</name>
    <name type="common">Clostridium lentocellum</name>
    <dbReference type="NCBI Taxonomy" id="642492"/>
    <lineage>
        <taxon>Bacteria</taxon>
        <taxon>Bacillati</taxon>
        <taxon>Bacillota</taxon>
        <taxon>Clostridia</taxon>
        <taxon>Lachnospirales</taxon>
        <taxon>Cellulosilyticaceae</taxon>
        <taxon>Cellulosilyticum</taxon>
    </lineage>
</organism>
<dbReference type="Gene3D" id="6.10.340.10">
    <property type="match status" value="1"/>
</dbReference>
<evidence type="ECO:0000256" key="7">
    <source>
        <dbReference type="ARBA" id="ARBA00022741"/>
    </source>
</evidence>
<sequence>MKIRRKKQPKHINKLPLKERIGKVYERGKTTVGKHLWLELLAMVILALMAATVVFLVVSHFINRTDMGTNEYVTYTEGREYVQNQLLNMVQEINNLEVSDIGKNIDYTALEEAIQYEDEYRIEQLLGLNEEELNAGNNNRESALSALYTKLLELYHNNTWSKENVDQAITEYFTSRGMTKEILVEARIKEILDNALGDYFFYSDSVTYLVDGTGKIMYQDGVVDSLNLINAIQKTNNSEASGDSSKFVGIYPVTLNNEVYYLYNETAIEPFSHTVHTDLGNVLGFIAGAGLFILIIFRLTRDKVAYIEYLSECLGEISKGNLNYKIEVIGEDELAEVAQSITHMEKELKYQIEAQMQAEKSKNELVTNVAHDLRTPLTSIIGYIGLVKDGGFHDKEDQVKYLDIAYTKAEKLKVLIEDLFELTKFHQQAIKLKKEKISLSNLMNQLIEELMPLASDKNIEIETYIDSTGTTAEVDIQKMTRVFENLIENAIKYSPQGEAIYVELRAIGDKIYVAVSNAFENISPEEVSLFFERFYRADKSRNSMAGGSGLGLAIAKNIVELHGGEIGATINEDLISFKIGLPRT</sequence>
<keyword evidence="10 13" id="KW-1133">Transmembrane helix</keyword>
<dbReference type="Pfam" id="PF02518">
    <property type="entry name" value="HATPase_c"/>
    <property type="match status" value="1"/>
</dbReference>
<dbReference type="Gene3D" id="3.30.565.10">
    <property type="entry name" value="Histidine kinase-like ATPase, C-terminal domain"/>
    <property type="match status" value="1"/>
</dbReference>
<dbReference type="STRING" id="642492.Clole_0031"/>
<dbReference type="SUPFAM" id="SSF55874">
    <property type="entry name" value="ATPase domain of HSP90 chaperone/DNA topoisomerase II/histidine kinase"/>
    <property type="match status" value="1"/>
</dbReference>
<evidence type="ECO:0000256" key="4">
    <source>
        <dbReference type="ARBA" id="ARBA00022553"/>
    </source>
</evidence>
<dbReference type="InterPro" id="IPR050398">
    <property type="entry name" value="HssS/ArlS-like"/>
</dbReference>
<dbReference type="GO" id="GO:0005886">
    <property type="term" value="C:plasma membrane"/>
    <property type="evidence" value="ECO:0007669"/>
    <property type="project" value="TreeGrafter"/>
</dbReference>
<evidence type="ECO:0000259" key="14">
    <source>
        <dbReference type="PROSITE" id="PS50109"/>
    </source>
</evidence>
<dbReference type="SUPFAM" id="SSF47384">
    <property type="entry name" value="Homodimeric domain of signal transducing histidine kinase"/>
    <property type="match status" value="1"/>
</dbReference>
<dbReference type="InterPro" id="IPR036097">
    <property type="entry name" value="HisK_dim/P_sf"/>
</dbReference>
<dbReference type="PRINTS" id="PR00344">
    <property type="entry name" value="BCTRLSENSOR"/>
</dbReference>
<name>F2JG98_CELLD</name>
<dbReference type="InterPro" id="IPR004358">
    <property type="entry name" value="Sig_transdc_His_kin-like_C"/>
</dbReference>
<evidence type="ECO:0000256" key="1">
    <source>
        <dbReference type="ARBA" id="ARBA00000085"/>
    </source>
</evidence>
<dbReference type="InterPro" id="IPR003661">
    <property type="entry name" value="HisK_dim/P_dom"/>
</dbReference>
<dbReference type="PANTHER" id="PTHR45528:SF8">
    <property type="entry name" value="HISTIDINE KINASE"/>
    <property type="match status" value="1"/>
</dbReference>
<dbReference type="CDD" id="cd06225">
    <property type="entry name" value="HAMP"/>
    <property type="match status" value="1"/>
</dbReference>
<dbReference type="RefSeq" id="WP_013655094.1">
    <property type="nucleotide sequence ID" value="NC_015275.1"/>
</dbReference>
<dbReference type="EMBL" id="CP002582">
    <property type="protein sequence ID" value="ADZ81793.1"/>
    <property type="molecule type" value="Genomic_DNA"/>
</dbReference>